<organism evidence="4 5">
    <name type="scientific">Kwoniella dejecticola CBS 10117</name>
    <dbReference type="NCBI Taxonomy" id="1296121"/>
    <lineage>
        <taxon>Eukaryota</taxon>
        <taxon>Fungi</taxon>
        <taxon>Dikarya</taxon>
        <taxon>Basidiomycota</taxon>
        <taxon>Agaricomycotina</taxon>
        <taxon>Tremellomycetes</taxon>
        <taxon>Tremellales</taxon>
        <taxon>Cryptococcaceae</taxon>
        <taxon>Kwoniella</taxon>
    </lineage>
</organism>
<feature type="transmembrane region" description="Helical" evidence="3">
    <location>
        <begin position="161"/>
        <end position="184"/>
    </location>
</feature>
<accession>A0AAJ8KJ87</accession>
<proteinExistence type="predicted"/>
<feature type="region of interest" description="Disordered" evidence="2">
    <location>
        <begin position="1"/>
        <end position="50"/>
    </location>
</feature>
<evidence type="ECO:0000256" key="2">
    <source>
        <dbReference type="SAM" id="MobiDB-lite"/>
    </source>
</evidence>
<keyword evidence="3" id="KW-1133">Transmembrane helix</keyword>
<evidence type="ECO:0000256" key="1">
    <source>
        <dbReference type="SAM" id="Coils"/>
    </source>
</evidence>
<dbReference type="GeneID" id="28964756"/>
<keyword evidence="5" id="KW-1185">Reference proteome</keyword>
<reference evidence="4" key="2">
    <citation type="submission" date="2024-02" db="EMBL/GenBank/DDBJ databases">
        <title>Comparative genomics of Cryptococcus and Kwoniella reveals pathogenesis evolution and contrasting modes of karyotype evolution via chromosome fusion or intercentromeric recombination.</title>
        <authorList>
            <person name="Coelho M.A."/>
            <person name="David-Palma M."/>
            <person name="Shea T."/>
            <person name="Bowers K."/>
            <person name="McGinley-Smith S."/>
            <person name="Mohammad A.W."/>
            <person name="Gnirke A."/>
            <person name="Yurkov A.M."/>
            <person name="Nowrousian M."/>
            <person name="Sun S."/>
            <person name="Cuomo C.A."/>
            <person name="Heitman J."/>
        </authorList>
    </citation>
    <scope>NUCLEOTIDE SEQUENCE</scope>
    <source>
        <strain evidence="4">CBS 10117</strain>
    </source>
</reference>
<keyword evidence="3" id="KW-0812">Transmembrane</keyword>
<feature type="coiled-coil region" evidence="1">
    <location>
        <begin position="269"/>
        <end position="310"/>
    </location>
</feature>
<sequence length="497" mass="56655">MYEEPEEIPRLPTPPSPLPQPTRSRSESFRPRRPGPGAAAGDAKNLRSFSHSSRVDLSDWEIEELEELHRAGGRGRKRDKPTSPIVVVFYVVCLYMIVQIFSRADDLEDLLPTSSPFRQSHSPPSSMDVPVPSYPHMPYGFPPIPNPIPSNTPSAGSGTSWWRMIVGILLYPIYLIATIIITPLPLLLNLLYFLSGALLILLYPIIGLGKVLYQAFVLGPAIVLGRILEAFYPLWVLVGAVIFFGGFMGLSTGWIGRVVLNTILRWKERRAVRAKKAREKEKKERERRRLDLLFEQYDEIERMREAERERHAKEVVRRERENVIKNALALRNTSTNTNRNQNKMQTPRLNIGMSRLRGTQKDERRERELRRERERDRDRGRDIFASTGRENINTQQHREDFERDFERKFNTSSPSPSPSSASVGSASSGSGGSNGIRTPHGPPQPFGVSISSERFDTGLRRTSRRLTSEEHDKLVRGEEVPVVVGMRRRGIKETYLL</sequence>
<feature type="transmembrane region" description="Helical" evidence="3">
    <location>
        <begin position="84"/>
        <end position="102"/>
    </location>
</feature>
<keyword evidence="3" id="KW-0472">Membrane</keyword>
<feature type="compositionally biased region" description="Low complexity" evidence="2">
    <location>
        <begin position="333"/>
        <end position="342"/>
    </location>
</feature>
<feature type="compositionally biased region" description="Basic and acidic residues" evidence="2">
    <location>
        <begin position="359"/>
        <end position="382"/>
    </location>
</feature>
<reference evidence="4" key="1">
    <citation type="submission" date="2013-07" db="EMBL/GenBank/DDBJ databases">
        <authorList>
            <consortium name="The Broad Institute Genome Sequencing Platform"/>
            <person name="Cuomo C."/>
            <person name="Litvintseva A."/>
            <person name="Chen Y."/>
            <person name="Heitman J."/>
            <person name="Sun S."/>
            <person name="Springer D."/>
            <person name="Dromer F."/>
            <person name="Young S.K."/>
            <person name="Zeng Q."/>
            <person name="Gargeya S."/>
            <person name="Fitzgerald M."/>
            <person name="Abouelleil A."/>
            <person name="Alvarado L."/>
            <person name="Berlin A.M."/>
            <person name="Chapman S.B."/>
            <person name="Dewar J."/>
            <person name="Goldberg J."/>
            <person name="Griggs A."/>
            <person name="Gujja S."/>
            <person name="Hansen M."/>
            <person name="Howarth C."/>
            <person name="Imamovic A."/>
            <person name="Larimer J."/>
            <person name="McCowan C."/>
            <person name="Murphy C."/>
            <person name="Pearson M."/>
            <person name="Priest M."/>
            <person name="Roberts A."/>
            <person name="Saif S."/>
            <person name="Shea T."/>
            <person name="Sykes S."/>
            <person name="Wortman J."/>
            <person name="Nusbaum C."/>
            <person name="Birren B."/>
        </authorList>
    </citation>
    <scope>NUCLEOTIDE SEQUENCE</scope>
    <source>
        <strain evidence="4">CBS 10117</strain>
    </source>
</reference>
<feature type="compositionally biased region" description="Pro residues" evidence="2">
    <location>
        <begin position="11"/>
        <end position="20"/>
    </location>
</feature>
<evidence type="ECO:0000313" key="4">
    <source>
        <dbReference type="EMBL" id="WWC58511.1"/>
    </source>
</evidence>
<feature type="transmembrane region" description="Helical" evidence="3">
    <location>
        <begin position="191"/>
        <end position="213"/>
    </location>
</feature>
<dbReference type="Proteomes" id="UP000078595">
    <property type="component" value="Chromosome 1"/>
</dbReference>
<dbReference type="KEGG" id="kdj:28964756"/>
<name>A0AAJ8KJ87_9TREE</name>
<dbReference type="AlphaFoldDB" id="A0AAJ8KJ87"/>
<gene>
    <name evidence="4" type="ORF">I303_101054</name>
</gene>
<feature type="compositionally biased region" description="Low complexity" evidence="2">
    <location>
        <begin position="412"/>
        <end position="428"/>
    </location>
</feature>
<feature type="region of interest" description="Disordered" evidence="2">
    <location>
        <begin position="333"/>
        <end position="470"/>
    </location>
</feature>
<dbReference type="EMBL" id="CP144530">
    <property type="protein sequence ID" value="WWC58511.1"/>
    <property type="molecule type" value="Genomic_DNA"/>
</dbReference>
<evidence type="ECO:0000313" key="5">
    <source>
        <dbReference type="Proteomes" id="UP000078595"/>
    </source>
</evidence>
<dbReference type="RefSeq" id="XP_065824337.1">
    <property type="nucleotide sequence ID" value="XM_065968265.1"/>
</dbReference>
<feature type="transmembrane region" description="Helical" evidence="3">
    <location>
        <begin position="233"/>
        <end position="260"/>
    </location>
</feature>
<evidence type="ECO:0000256" key="3">
    <source>
        <dbReference type="SAM" id="Phobius"/>
    </source>
</evidence>
<protein>
    <submittedName>
        <fullName evidence="4">Uncharacterized protein</fullName>
    </submittedName>
</protein>
<keyword evidence="1" id="KW-0175">Coiled coil</keyword>
<feature type="compositionally biased region" description="Basic and acidic residues" evidence="2">
    <location>
        <begin position="396"/>
        <end position="409"/>
    </location>
</feature>